<dbReference type="RefSeq" id="WP_153021988.1">
    <property type="nucleotide sequence ID" value="NZ_BAABIH010000001.1"/>
</dbReference>
<evidence type="ECO:0000256" key="1">
    <source>
        <dbReference type="SAM" id="Phobius"/>
    </source>
</evidence>
<accession>A0A5P9Q8F8</accession>
<dbReference type="Proteomes" id="UP000326702">
    <property type="component" value="Chromosome"/>
</dbReference>
<evidence type="ECO:0000313" key="3">
    <source>
        <dbReference type="Proteomes" id="UP000326702"/>
    </source>
</evidence>
<organism evidence="2 3">
    <name type="scientific">Luteimicrobium xylanilyticum</name>
    <dbReference type="NCBI Taxonomy" id="1133546"/>
    <lineage>
        <taxon>Bacteria</taxon>
        <taxon>Bacillati</taxon>
        <taxon>Actinomycetota</taxon>
        <taxon>Actinomycetes</taxon>
        <taxon>Micrococcales</taxon>
        <taxon>Luteimicrobium</taxon>
    </lineage>
</organism>
<dbReference type="AlphaFoldDB" id="A0A5P9Q8F8"/>
<name>A0A5P9Q8F8_9MICO</name>
<gene>
    <name evidence="2" type="ORF">KDY119_00908</name>
</gene>
<keyword evidence="1" id="KW-1133">Transmembrane helix</keyword>
<reference evidence="2 3" key="1">
    <citation type="submission" date="2019-10" db="EMBL/GenBank/DDBJ databases">
        <title>Genome sequence of Luteimicrobium xylanilyticum HY-24.</title>
        <authorList>
            <person name="Kim D.Y."/>
            <person name="Park H.-Y."/>
        </authorList>
    </citation>
    <scope>NUCLEOTIDE SEQUENCE [LARGE SCALE GENOMIC DNA]</scope>
    <source>
        <strain evidence="2 3">HY-24</strain>
    </source>
</reference>
<dbReference type="OrthoDB" id="5243687at2"/>
<evidence type="ECO:0008006" key="4">
    <source>
        <dbReference type="Google" id="ProtNLM"/>
    </source>
</evidence>
<keyword evidence="1" id="KW-0472">Membrane</keyword>
<evidence type="ECO:0000313" key="2">
    <source>
        <dbReference type="EMBL" id="QFU97410.1"/>
    </source>
</evidence>
<dbReference type="EMBL" id="CP045529">
    <property type="protein sequence ID" value="QFU97410.1"/>
    <property type="molecule type" value="Genomic_DNA"/>
</dbReference>
<feature type="transmembrane region" description="Helical" evidence="1">
    <location>
        <begin position="16"/>
        <end position="38"/>
    </location>
</feature>
<proteinExistence type="predicted"/>
<protein>
    <recommendedName>
        <fullName evidence="4">Aromatic ring-opening dioxygenase LigA</fullName>
    </recommendedName>
</protein>
<dbReference type="KEGG" id="lxl:KDY119_00908"/>
<keyword evidence="1" id="KW-0812">Transmembrane</keyword>
<sequence length="177" mass="17815">MSSSASVRPARRARGLGVFAVVVGIVMILAGGATYGAVTLQLRDENVTVSDSAPVLSGARVQDPVTAYAQAAAIDRDALRTTGGKTYAQLDRDDPVRSTAMTASFLRASLLTSVVAFGVAVLVAASGLVFLLLGAAVLRLGKNDAAVVEAVPAVVAGVLADTTTWPPSGGEPVPAPA</sequence>
<feature type="transmembrane region" description="Helical" evidence="1">
    <location>
        <begin position="110"/>
        <end position="133"/>
    </location>
</feature>
<keyword evidence="3" id="KW-1185">Reference proteome</keyword>